<organism evidence="1 2">
    <name type="scientific">Canna indica</name>
    <name type="common">Indian-shot</name>
    <dbReference type="NCBI Taxonomy" id="4628"/>
    <lineage>
        <taxon>Eukaryota</taxon>
        <taxon>Viridiplantae</taxon>
        <taxon>Streptophyta</taxon>
        <taxon>Embryophyta</taxon>
        <taxon>Tracheophyta</taxon>
        <taxon>Spermatophyta</taxon>
        <taxon>Magnoliopsida</taxon>
        <taxon>Liliopsida</taxon>
        <taxon>Zingiberales</taxon>
        <taxon>Cannaceae</taxon>
        <taxon>Canna</taxon>
    </lineage>
</organism>
<proteinExistence type="predicted"/>
<dbReference type="AlphaFoldDB" id="A0AAQ3QHX7"/>
<reference evidence="1 2" key="1">
    <citation type="submission" date="2023-10" db="EMBL/GenBank/DDBJ databases">
        <title>Chromosome-scale genome assembly provides insights into flower coloration mechanisms of Canna indica.</title>
        <authorList>
            <person name="Li C."/>
        </authorList>
    </citation>
    <scope>NUCLEOTIDE SEQUENCE [LARGE SCALE GENOMIC DNA]</scope>
    <source>
        <tissue evidence="1">Flower</tissue>
    </source>
</reference>
<dbReference type="EMBL" id="CP136895">
    <property type="protein sequence ID" value="WOL11849.1"/>
    <property type="molecule type" value="Genomic_DNA"/>
</dbReference>
<gene>
    <name evidence="1" type="ORF">Cni_G20613</name>
</gene>
<keyword evidence="2" id="KW-1185">Reference proteome</keyword>
<dbReference type="Proteomes" id="UP001327560">
    <property type="component" value="Chromosome 6"/>
</dbReference>
<sequence length="178" mass="19821">MRAVGVSLADALLGMDPMSMLLYHPRRRTTISFYDPNSLACLKQTMMAVSACRRAVVGLEEENRVLVETRIIVASVLRLQQRVEGEIERVGGGQASGIMLHEFRRVREGLEEMERSSGGGCENNIHDKVESLRVRFGVLRSGTDNLCRQLDDFFDEIVEGSLSLSQSHSGILVRSNLI</sequence>
<accession>A0AAQ3QHX7</accession>
<name>A0AAQ3QHX7_9LILI</name>
<dbReference type="PANTHER" id="PTHR31509">
    <property type="entry name" value="BPS1-LIKE PROTEIN"/>
    <property type="match status" value="1"/>
</dbReference>
<protein>
    <submittedName>
        <fullName evidence="1">Uncharacterized protein</fullName>
    </submittedName>
</protein>
<evidence type="ECO:0000313" key="1">
    <source>
        <dbReference type="EMBL" id="WOL11849.1"/>
    </source>
</evidence>
<evidence type="ECO:0000313" key="2">
    <source>
        <dbReference type="Proteomes" id="UP001327560"/>
    </source>
</evidence>